<evidence type="ECO:0000259" key="2">
    <source>
        <dbReference type="Pfam" id="PF07110"/>
    </source>
</evidence>
<comment type="caution">
    <text evidence="3">The sequence shown here is derived from an EMBL/GenBank/DDBJ whole genome shotgun (WGS) entry which is preliminary data.</text>
</comment>
<dbReference type="Pfam" id="PF07110">
    <property type="entry name" value="EthD"/>
    <property type="match status" value="1"/>
</dbReference>
<feature type="domain" description="EthD" evidence="2">
    <location>
        <begin position="15"/>
        <end position="106"/>
    </location>
</feature>
<dbReference type="GO" id="GO:0016491">
    <property type="term" value="F:oxidoreductase activity"/>
    <property type="evidence" value="ECO:0007669"/>
    <property type="project" value="InterPro"/>
</dbReference>
<dbReference type="InterPro" id="IPR011008">
    <property type="entry name" value="Dimeric_a/b-barrel"/>
</dbReference>
<keyword evidence="4" id="KW-1185">Reference proteome</keyword>
<proteinExistence type="inferred from homology"/>
<accession>A0A9P8JZL1</accession>
<dbReference type="AlphaFoldDB" id="A0A9P8JZL1"/>
<reference evidence="3" key="2">
    <citation type="submission" date="2021-08" db="EMBL/GenBank/DDBJ databases">
        <authorList>
            <person name="Gostincar C."/>
            <person name="Sun X."/>
            <person name="Song Z."/>
            <person name="Gunde-Cimerman N."/>
        </authorList>
    </citation>
    <scope>NUCLEOTIDE SEQUENCE</scope>
    <source>
        <strain evidence="3">EXF-9298</strain>
    </source>
</reference>
<evidence type="ECO:0000313" key="3">
    <source>
        <dbReference type="EMBL" id="KAG9990414.1"/>
    </source>
</evidence>
<dbReference type="Proteomes" id="UP000729357">
    <property type="component" value="Unassembled WGS sequence"/>
</dbReference>
<dbReference type="Gene3D" id="3.30.70.100">
    <property type="match status" value="1"/>
</dbReference>
<organism evidence="3 4">
    <name type="scientific">Aureobasidium melanogenum</name>
    <name type="common">Aureobasidium pullulans var. melanogenum</name>
    <dbReference type="NCBI Taxonomy" id="46634"/>
    <lineage>
        <taxon>Eukaryota</taxon>
        <taxon>Fungi</taxon>
        <taxon>Dikarya</taxon>
        <taxon>Ascomycota</taxon>
        <taxon>Pezizomycotina</taxon>
        <taxon>Dothideomycetes</taxon>
        <taxon>Dothideomycetidae</taxon>
        <taxon>Dothideales</taxon>
        <taxon>Saccotheciaceae</taxon>
        <taxon>Aureobasidium</taxon>
    </lineage>
</organism>
<evidence type="ECO:0000313" key="4">
    <source>
        <dbReference type="Proteomes" id="UP000729357"/>
    </source>
</evidence>
<name>A0A9P8JZL1_AURME</name>
<gene>
    <name evidence="3" type="ORF">KCU98_g1152</name>
</gene>
<dbReference type="InterPro" id="IPR009799">
    <property type="entry name" value="EthD_dom"/>
</dbReference>
<comment type="similarity">
    <text evidence="1">Belongs to the tpcK family.</text>
</comment>
<sequence>MSSPIKQIAVLRRRTGQTVQEFFDHHYQVHGALSRGPVPEETPHVYFQTHFFDSAYRNSSLAQPAWTGHNDATELYFTDGKHLGAVFGSEHVKEKVGPDGPNFNDFAACIAMFAQEEVLSGDSQEQNESQQAIVAMWLVQEQEAGAHSPLNECLNGKVLEAFKGCSTKIVANIALPDPENQLRYFQGEQAPKYSAAYQIYLRGADQMKTFRKAQKALEEQVSDVIVVNTAFVCFGVRSLVFDQSRGVTFDEKRQPKLPKA</sequence>
<dbReference type="SUPFAM" id="SSF54909">
    <property type="entry name" value="Dimeric alpha+beta barrel"/>
    <property type="match status" value="1"/>
</dbReference>
<feature type="non-terminal residue" evidence="3">
    <location>
        <position position="260"/>
    </location>
</feature>
<evidence type="ECO:0000256" key="1">
    <source>
        <dbReference type="ARBA" id="ARBA00005986"/>
    </source>
</evidence>
<reference evidence="3" key="1">
    <citation type="journal article" date="2021" name="J Fungi (Basel)">
        <title>Virulence traits and population genomics of the black yeast Aureobasidium melanogenum.</title>
        <authorList>
            <person name="Cernosa A."/>
            <person name="Sun X."/>
            <person name="Gostincar C."/>
            <person name="Fang C."/>
            <person name="Gunde-Cimerman N."/>
            <person name="Song Z."/>
        </authorList>
    </citation>
    <scope>NUCLEOTIDE SEQUENCE</scope>
    <source>
        <strain evidence="3">EXF-9298</strain>
    </source>
</reference>
<protein>
    <recommendedName>
        <fullName evidence="2">EthD domain-containing protein</fullName>
    </recommendedName>
</protein>
<dbReference type="EMBL" id="JAHFXS010000032">
    <property type="protein sequence ID" value="KAG9990414.1"/>
    <property type="molecule type" value="Genomic_DNA"/>
</dbReference>